<evidence type="ECO:0000313" key="2">
    <source>
        <dbReference type="EMBL" id="GIO28376.1"/>
    </source>
</evidence>
<keyword evidence="3" id="KW-1185">Reference proteome</keyword>
<dbReference type="Gene3D" id="3.20.80.10">
    <property type="entry name" value="Regulatory factor, effector binding domain"/>
    <property type="match status" value="1"/>
</dbReference>
<reference evidence="2" key="1">
    <citation type="submission" date="2021-03" db="EMBL/GenBank/DDBJ databases">
        <title>Antimicrobial resistance genes in bacteria isolated from Japanese honey, and their potential for conferring macrolide and lincosamide resistance in the American foulbrood pathogen Paenibacillus larvae.</title>
        <authorList>
            <person name="Okamoto M."/>
            <person name="Kumagai M."/>
            <person name="Kanamori H."/>
            <person name="Takamatsu D."/>
        </authorList>
    </citation>
    <scope>NUCLEOTIDE SEQUENCE</scope>
    <source>
        <strain evidence="2">J43TS3</strain>
    </source>
</reference>
<sequence length="162" mass="19172">MSEPKLVHKKSFQVVGYTFNANLQEIEEKQLSKKTTERLKANADNIQNKIGNHIYLIQLYPMKEHFNANTDPFTQIIGYEVSEPSDLPPDAIIHHVPENDYVTYTHHGLESELYKSYDYLYGKWLRESNYHTLGYDLELWDERYKPEDTENEIEMYVAVKHT</sequence>
<dbReference type="PANTHER" id="PTHR36444">
    <property type="entry name" value="TRANSCRIPTIONAL REGULATOR PROTEIN YOBU-RELATED"/>
    <property type="match status" value="1"/>
</dbReference>
<protein>
    <recommendedName>
        <fullName evidence="1">AraC effector-binding domain-containing protein</fullName>
    </recommendedName>
</protein>
<accession>A0A920C6X2</accession>
<proteinExistence type="predicted"/>
<dbReference type="InterPro" id="IPR010499">
    <property type="entry name" value="AraC_E-bd"/>
</dbReference>
<dbReference type="Proteomes" id="UP000676917">
    <property type="component" value="Unassembled WGS sequence"/>
</dbReference>
<dbReference type="SUPFAM" id="SSF55136">
    <property type="entry name" value="Probable bacterial effector-binding domain"/>
    <property type="match status" value="1"/>
</dbReference>
<dbReference type="InterPro" id="IPR011256">
    <property type="entry name" value="Reg_factor_effector_dom_sf"/>
</dbReference>
<dbReference type="AlphaFoldDB" id="A0A920C6X2"/>
<gene>
    <name evidence="2" type="ORF">J43TS3_29870</name>
</gene>
<dbReference type="RefSeq" id="WP_212921819.1">
    <property type="nucleotide sequence ID" value="NZ_BORP01000006.1"/>
</dbReference>
<dbReference type="SMART" id="SM00871">
    <property type="entry name" value="AraC_E_bind"/>
    <property type="match status" value="1"/>
</dbReference>
<feature type="domain" description="AraC effector-binding" evidence="1">
    <location>
        <begin position="2"/>
        <end position="160"/>
    </location>
</feature>
<dbReference type="PANTHER" id="PTHR36444:SF2">
    <property type="entry name" value="TRANSCRIPTIONAL REGULATOR PROTEIN YOBU-RELATED"/>
    <property type="match status" value="1"/>
</dbReference>
<name>A0A920C6X2_9BACI</name>
<organism evidence="2 3">
    <name type="scientific">Ornithinibacillus bavariensis</name>
    <dbReference type="NCBI Taxonomy" id="545502"/>
    <lineage>
        <taxon>Bacteria</taxon>
        <taxon>Bacillati</taxon>
        <taxon>Bacillota</taxon>
        <taxon>Bacilli</taxon>
        <taxon>Bacillales</taxon>
        <taxon>Bacillaceae</taxon>
        <taxon>Ornithinibacillus</taxon>
    </lineage>
</organism>
<dbReference type="Pfam" id="PF06445">
    <property type="entry name" value="GyrI-like"/>
    <property type="match status" value="1"/>
</dbReference>
<evidence type="ECO:0000313" key="3">
    <source>
        <dbReference type="Proteomes" id="UP000676917"/>
    </source>
</evidence>
<dbReference type="InterPro" id="IPR053182">
    <property type="entry name" value="YobU-like_regulator"/>
</dbReference>
<evidence type="ECO:0000259" key="1">
    <source>
        <dbReference type="SMART" id="SM00871"/>
    </source>
</evidence>
<dbReference type="InterPro" id="IPR029442">
    <property type="entry name" value="GyrI-like"/>
</dbReference>
<comment type="caution">
    <text evidence="2">The sequence shown here is derived from an EMBL/GenBank/DDBJ whole genome shotgun (WGS) entry which is preliminary data.</text>
</comment>
<dbReference type="EMBL" id="BORP01000006">
    <property type="protein sequence ID" value="GIO28376.1"/>
    <property type="molecule type" value="Genomic_DNA"/>
</dbReference>